<dbReference type="InParanoid" id="A0A1Z5KA91"/>
<dbReference type="GO" id="GO:0003677">
    <property type="term" value="F:DNA binding"/>
    <property type="evidence" value="ECO:0007669"/>
    <property type="project" value="UniProtKB-UniRule"/>
</dbReference>
<evidence type="ECO:0000313" key="6">
    <source>
        <dbReference type="Proteomes" id="UP000198406"/>
    </source>
</evidence>
<evidence type="ECO:0000256" key="2">
    <source>
        <dbReference type="PROSITE-ProRule" id="PRU00267"/>
    </source>
</evidence>
<reference evidence="5 6" key="1">
    <citation type="journal article" date="2015" name="Plant Cell">
        <title>Oil accumulation by the oleaginous diatom Fistulifera solaris as revealed by the genome and transcriptome.</title>
        <authorList>
            <person name="Tanaka T."/>
            <person name="Maeda Y."/>
            <person name="Veluchamy A."/>
            <person name="Tanaka M."/>
            <person name="Abida H."/>
            <person name="Marechal E."/>
            <person name="Bowler C."/>
            <person name="Muto M."/>
            <person name="Sunaga Y."/>
            <person name="Tanaka M."/>
            <person name="Yoshino T."/>
            <person name="Taniguchi T."/>
            <person name="Fukuda Y."/>
            <person name="Nemoto M."/>
            <person name="Matsumoto M."/>
            <person name="Wong P.S."/>
            <person name="Aburatani S."/>
            <person name="Fujibuchi W."/>
        </authorList>
    </citation>
    <scope>NUCLEOTIDE SEQUENCE [LARGE SCALE GENOMIC DNA]</scope>
    <source>
        <strain evidence="5 6">JPCC DA0580</strain>
    </source>
</reference>
<dbReference type="PANTHER" id="PTHR48112">
    <property type="entry name" value="HIGH MOBILITY GROUP PROTEIN DSP1"/>
    <property type="match status" value="1"/>
</dbReference>
<name>A0A1Z5KA91_FISSO</name>
<dbReference type="InterPro" id="IPR050342">
    <property type="entry name" value="HMGB"/>
</dbReference>
<accession>A0A1Z5KA91</accession>
<dbReference type="InterPro" id="IPR009071">
    <property type="entry name" value="HMG_box_dom"/>
</dbReference>
<protein>
    <submittedName>
        <fullName evidence="5">High mobility group protein B2</fullName>
    </submittedName>
</protein>
<dbReference type="Proteomes" id="UP000198406">
    <property type="component" value="Unassembled WGS sequence"/>
</dbReference>
<dbReference type="SMART" id="SM00398">
    <property type="entry name" value="HMG"/>
    <property type="match status" value="2"/>
</dbReference>
<dbReference type="PANTHER" id="PTHR48112:SF22">
    <property type="entry name" value="MITOCHONDRIAL TRANSCRIPTION FACTOR A, ISOFORM B"/>
    <property type="match status" value="1"/>
</dbReference>
<organism evidence="5 6">
    <name type="scientific">Fistulifera solaris</name>
    <name type="common">Oleaginous diatom</name>
    <dbReference type="NCBI Taxonomy" id="1519565"/>
    <lineage>
        <taxon>Eukaryota</taxon>
        <taxon>Sar</taxon>
        <taxon>Stramenopiles</taxon>
        <taxon>Ochrophyta</taxon>
        <taxon>Bacillariophyta</taxon>
        <taxon>Bacillariophyceae</taxon>
        <taxon>Bacillariophycidae</taxon>
        <taxon>Naviculales</taxon>
        <taxon>Naviculaceae</taxon>
        <taxon>Fistulifera</taxon>
    </lineage>
</organism>
<evidence type="ECO:0000256" key="1">
    <source>
        <dbReference type="ARBA" id="ARBA00023125"/>
    </source>
</evidence>
<keyword evidence="2" id="KW-0539">Nucleus</keyword>
<comment type="caution">
    <text evidence="5">The sequence shown here is derived from an EMBL/GenBank/DDBJ whole genome shotgun (WGS) entry which is preliminary data.</text>
</comment>
<dbReference type="GO" id="GO:0005634">
    <property type="term" value="C:nucleus"/>
    <property type="evidence" value="ECO:0007669"/>
    <property type="project" value="UniProtKB-UniRule"/>
</dbReference>
<dbReference type="SUPFAM" id="SSF47095">
    <property type="entry name" value="HMG-box"/>
    <property type="match status" value="2"/>
</dbReference>
<feature type="DNA-binding region" description="HMG box" evidence="2">
    <location>
        <begin position="134"/>
        <end position="202"/>
    </location>
</feature>
<keyword evidence="1 2" id="KW-0238">DNA-binding</keyword>
<dbReference type="PRINTS" id="PR00886">
    <property type="entry name" value="HIGHMOBLTY12"/>
</dbReference>
<feature type="domain" description="HMG box" evidence="4">
    <location>
        <begin position="134"/>
        <end position="202"/>
    </location>
</feature>
<feature type="domain" description="HMG box" evidence="4">
    <location>
        <begin position="48"/>
        <end position="117"/>
    </location>
</feature>
<gene>
    <name evidence="5" type="ORF">FisN_39Hh025</name>
</gene>
<feature type="region of interest" description="Disordered" evidence="3">
    <location>
        <begin position="21"/>
        <end position="47"/>
    </location>
</feature>
<dbReference type="Pfam" id="PF00505">
    <property type="entry name" value="HMG_box"/>
    <property type="match status" value="2"/>
</dbReference>
<evidence type="ECO:0000313" key="5">
    <source>
        <dbReference type="EMBL" id="GAX23179.1"/>
    </source>
</evidence>
<keyword evidence="6" id="KW-1185">Reference proteome</keyword>
<feature type="DNA-binding region" description="HMG box" evidence="2">
    <location>
        <begin position="48"/>
        <end position="117"/>
    </location>
</feature>
<dbReference type="AlphaFoldDB" id="A0A1Z5KA91"/>
<proteinExistence type="predicted"/>
<evidence type="ECO:0000259" key="4">
    <source>
        <dbReference type="PROSITE" id="PS50118"/>
    </source>
</evidence>
<dbReference type="Gene3D" id="1.10.30.10">
    <property type="entry name" value="High mobility group box domain"/>
    <property type="match status" value="2"/>
</dbReference>
<sequence>MAALDDELSVFENSEDAGVDGIETLPLQDSKTKKKRQGPTLRKAPQAPKRFKSSYICFFTAKQSEIKKELGEGASIESISKRSSELWRNLSPEDRKHWDDVAAKDKQRFLDEKRAYIGPWKVSCRRKKKDPTAPRRPMSAFLFFSMGKRKELSEKNPDMKNTEISRILGQMWRSLTDDERHPFVQKEKDEREKYTAAMNAWKQKKDEDMQKTQNNPTIGIPPGMNLSFMFHGPYAARLGCPPIAYPFAANAKQPIVLGPTGMPHWKPPSQVTRVTPRPANQPQLNLAIFDDMMPPDPTFD</sequence>
<dbReference type="OrthoDB" id="46818at2759"/>
<dbReference type="PROSITE" id="PS50118">
    <property type="entry name" value="HMG_BOX_2"/>
    <property type="match status" value="2"/>
</dbReference>
<dbReference type="EMBL" id="BDSP01000198">
    <property type="protein sequence ID" value="GAX23179.1"/>
    <property type="molecule type" value="Genomic_DNA"/>
</dbReference>
<dbReference type="InterPro" id="IPR036910">
    <property type="entry name" value="HMG_box_dom_sf"/>
</dbReference>
<evidence type="ECO:0000256" key="3">
    <source>
        <dbReference type="SAM" id="MobiDB-lite"/>
    </source>
</evidence>